<dbReference type="Pfam" id="PF00637">
    <property type="entry name" value="Clathrin"/>
    <property type="match status" value="2"/>
</dbReference>
<dbReference type="GO" id="GO:0006886">
    <property type="term" value="P:intracellular protein transport"/>
    <property type="evidence" value="ECO:0007669"/>
    <property type="project" value="UniProtKB-UniRule"/>
</dbReference>
<dbReference type="Proteomes" id="UP001176517">
    <property type="component" value="Unassembled WGS sequence"/>
</dbReference>
<feature type="repeat" description="CHCR" evidence="1">
    <location>
        <begin position="317"/>
        <end position="474"/>
    </location>
</feature>
<dbReference type="InterPro" id="IPR016025">
    <property type="entry name" value="Clathrin_H-chain_N"/>
</dbReference>
<name>A0AAN6JNS1_9BASI</name>
<dbReference type="PANTHER" id="PTHR10292:SF1">
    <property type="entry name" value="CLATHRIN HEAVY CHAIN"/>
    <property type="match status" value="1"/>
</dbReference>
<dbReference type="InterPro" id="IPR000547">
    <property type="entry name" value="Clathrin_H-chain/VPS_repeat"/>
</dbReference>
<comment type="caution">
    <text evidence="2">The sequence shown here is derived from an EMBL/GenBank/DDBJ whole genome shotgun (WGS) entry which is preliminary data.</text>
</comment>
<dbReference type="SMART" id="SM00299">
    <property type="entry name" value="CLH"/>
    <property type="match status" value="2"/>
</dbReference>
<evidence type="ECO:0000313" key="3">
    <source>
        <dbReference type="Proteomes" id="UP001176517"/>
    </source>
</evidence>
<dbReference type="InterPro" id="IPR016024">
    <property type="entry name" value="ARM-type_fold"/>
</dbReference>
<dbReference type="GO" id="GO:0030130">
    <property type="term" value="C:clathrin coat of trans-Golgi network vesicle"/>
    <property type="evidence" value="ECO:0007669"/>
    <property type="project" value="InterPro"/>
</dbReference>
<keyword evidence="3" id="KW-1185">Reference proteome</keyword>
<gene>
    <name evidence="2" type="primary">CHC1_4</name>
    <name evidence="2" type="ORF">OC846_006723</name>
</gene>
<dbReference type="GO" id="GO:0071439">
    <property type="term" value="C:clathrin complex"/>
    <property type="evidence" value="ECO:0007669"/>
    <property type="project" value="TreeGrafter"/>
</dbReference>
<dbReference type="GO" id="GO:0006898">
    <property type="term" value="P:receptor-mediated endocytosis"/>
    <property type="evidence" value="ECO:0007669"/>
    <property type="project" value="TreeGrafter"/>
</dbReference>
<dbReference type="GO" id="GO:0030479">
    <property type="term" value="C:actin cortical patch"/>
    <property type="evidence" value="ECO:0007669"/>
    <property type="project" value="TreeGrafter"/>
</dbReference>
<dbReference type="InterPro" id="IPR055358">
    <property type="entry name" value="CHCR"/>
</dbReference>
<evidence type="ECO:0000313" key="2">
    <source>
        <dbReference type="EMBL" id="KAK0542485.1"/>
    </source>
</evidence>
<reference evidence="2" key="1">
    <citation type="journal article" date="2023" name="PhytoFront">
        <title>Draft Genome Resources of Seven Strains of Tilletia horrida, Causal Agent of Kernel Smut of Rice.</title>
        <authorList>
            <person name="Khanal S."/>
            <person name="Antony Babu S."/>
            <person name="Zhou X.G."/>
        </authorList>
    </citation>
    <scope>NUCLEOTIDE SEQUENCE</scope>
    <source>
        <strain evidence="2">TX6</strain>
    </source>
</reference>
<dbReference type="GO" id="GO:0030132">
    <property type="term" value="C:clathrin coat of coated pit"/>
    <property type="evidence" value="ECO:0007669"/>
    <property type="project" value="InterPro"/>
</dbReference>
<dbReference type="GO" id="GO:0006895">
    <property type="term" value="P:Golgi to endosome transport"/>
    <property type="evidence" value="ECO:0007669"/>
    <property type="project" value="TreeGrafter"/>
</dbReference>
<dbReference type="PROSITE" id="PS50236">
    <property type="entry name" value="CHCR"/>
    <property type="match status" value="2"/>
</dbReference>
<organism evidence="2 3">
    <name type="scientific">Tilletia horrida</name>
    <dbReference type="NCBI Taxonomy" id="155126"/>
    <lineage>
        <taxon>Eukaryota</taxon>
        <taxon>Fungi</taxon>
        <taxon>Dikarya</taxon>
        <taxon>Basidiomycota</taxon>
        <taxon>Ustilaginomycotina</taxon>
        <taxon>Exobasidiomycetes</taxon>
        <taxon>Tilletiales</taxon>
        <taxon>Tilletiaceae</taxon>
        <taxon>Tilletia</taxon>
    </lineage>
</organism>
<proteinExistence type="predicted"/>
<dbReference type="AlphaFoldDB" id="A0AAN6JNS1"/>
<evidence type="ECO:0000256" key="1">
    <source>
        <dbReference type="PROSITE-ProRule" id="PRU01006"/>
    </source>
</evidence>
<dbReference type="Gene3D" id="2.130.10.110">
    <property type="entry name" value="Clathrin heavy-chain terminal domain"/>
    <property type="match status" value="1"/>
</dbReference>
<sequence length="582" mass="65503">MDPSEVTIGSITLFEHLPRSNRRALASPMALRSRSTLSVCGSQNQMRRPITADSAIKIPVRKIIALTSGRQLQIFRIEAKVKAHVIRDDVVFWKGSSNTLIGLVTGTAHQGRLGTLADLRPSSDLDRAQIINYRFTVDGKWLFLVEISNNTSTAPDAFRVKGNIQLYSVERGISQPIVGHAGTFAELEVADVAQSYKLFTFANRTATGAKLHIVEIDHTAASPVLAKKAVDVFFHPDATSDFPVATQICKRYGIVYLVTKCGFIHRWDLETGACIYMNRVSGNTVFVTSEYEATRGIIGINRKGQVLPATADKNALIVLYAKKVNYTPDYPALLQHIVRVNPEQGAQFASSLATSFLLDALKDNKPDQAHFQTRLLETNLVHAPQVADAILGNQMCTHYDRPRIANLCEKAGLLQRALDHYEDPADIKRDIVQSSTLDQEWLVNYFGKLTVEQSLDIMREMLRVNIRQHLQVVIKIATKYSDLLGPVKLMEMFEQFKTYEGLYYYLGAVVNLSTDPEVHFKYIQAATRTGQIREVERFCRESNYYNAEKVKNFLKEAKLTDQLPLIIVCDRFDFVHDLVLYL</sequence>
<dbReference type="PANTHER" id="PTHR10292">
    <property type="entry name" value="CLATHRIN HEAVY CHAIN RELATED"/>
    <property type="match status" value="1"/>
</dbReference>
<feature type="repeat" description="CHCR" evidence="1">
    <location>
        <begin position="477"/>
        <end position="582"/>
    </location>
</feature>
<feature type="non-terminal residue" evidence="2">
    <location>
        <position position="582"/>
    </location>
</feature>
<dbReference type="SUPFAM" id="SSF50989">
    <property type="entry name" value="Clathrin heavy-chain terminal domain"/>
    <property type="match status" value="1"/>
</dbReference>
<dbReference type="GO" id="GO:0005198">
    <property type="term" value="F:structural molecule activity"/>
    <property type="evidence" value="ECO:0007669"/>
    <property type="project" value="InterPro"/>
</dbReference>
<dbReference type="GO" id="GO:0005829">
    <property type="term" value="C:cytosol"/>
    <property type="evidence" value="ECO:0007669"/>
    <property type="project" value="GOC"/>
</dbReference>
<dbReference type="SUPFAM" id="SSF48371">
    <property type="entry name" value="ARM repeat"/>
    <property type="match status" value="1"/>
</dbReference>
<protein>
    <submittedName>
        <fullName evidence="2">Clathrin heavy chain</fullName>
    </submittedName>
</protein>
<dbReference type="EMBL" id="JAPDMZ010000515">
    <property type="protein sequence ID" value="KAK0542485.1"/>
    <property type="molecule type" value="Genomic_DNA"/>
</dbReference>
<dbReference type="GO" id="GO:0032051">
    <property type="term" value="F:clathrin light chain binding"/>
    <property type="evidence" value="ECO:0007669"/>
    <property type="project" value="TreeGrafter"/>
</dbReference>
<accession>A0AAN6JNS1</accession>